<evidence type="ECO:0000256" key="7">
    <source>
        <dbReference type="ARBA" id="ARBA00048488"/>
    </source>
</evidence>
<comment type="caution">
    <text evidence="9">The sequence shown here is derived from an EMBL/GenBank/DDBJ whole genome shotgun (WGS) entry which is preliminary data.</text>
</comment>
<dbReference type="PANTHER" id="PTHR10173">
    <property type="entry name" value="METHIONINE SULFOXIDE REDUCTASE"/>
    <property type="match status" value="1"/>
</dbReference>
<dbReference type="InterPro" id="IPR002579">
    <property type="entry name" value="Met_Sox_Rdtase_MsrB_dom"/>
</dbReference>
<comment type="cofactor">
    <cofactor evidence="1">
        <name>Zn(2+)</name>
        <dbReference type="ChEBI" id="CHEBI:29105"/>
    </cofactor>
</comment>
<evidence type="ECO:0000313" key="10">
    <source>
        <dbReference type="Proteomes" id="UP000177372"/>
    </source>
</evidence>
<evidence type="ECO:0000256" key="3">
    <source>
        <dbReference type="ARBA" id="ARBA00012499"/>
    </source>
</evidence>
<evidence type="ECO:0000256" key="2">
    <source>
        <dbReference type="ARBA" id="ARBA00007174"/>
    </source>
</evidence>
<dbReference type="PROSITE" id="PS51790">
    <property type="entry name" value="MSRB"/>
    <property type="match status" value="1"/>
</dbReference>
<name>A0A1F6F276_9BACT</name>
<evidence type="ECO:0000256" key="1">
    <source>
        <dbReference type="ARBA" id="ARBA00001947"/>
    </source>
</evidence>
<dbReference type="NCBIfam" id="TIGR00357">
    <property type="entry name" value="peptide-methionine (R)-S-oxide reductase MsrB"/>
    <property type="match status" value="1"/>
</dbReference>
<dbReference type="SUPFAM" id="SSF51316">
    <property type="entry name" value="Mss4-like"/>
    <property type="match status" value="1"/>
</dbReference>
<accession>A0A1F6F276</accession>
<dbReference type="GO" id="GO:0030091">
    <property type="term" value="P:protein repair"/>
    <property type="evidence" value="ECO:0007669"/>
    <property type="project" value="InterPro"/>
</dbReference>
<evidence type="ECO:0000256" key="4">
    <source>
        <dbReference type="ARBA" id="ARBA00022723"/>
    </source>
</evidence>
<dbReference type="FunFam" id="2.170.150.20:FF:000001">
    <property type="entry name" value="Peptide methionine sulfoxide reductase MsrB"/>
    <property type="match status" value="1"/>
</dbReference>
<dbReference type="Pfam" id="PF01641">
    <property type="entry name" value="SelR"/>
    <property type="match status" value="1"/>
</dbReference>
<keyword evidence="6" id="KW-0560">Oxidoreductase</keyword>
<organism evidence="9 10">
    <name type="scientific">Candidatus Kaiserbacteria bacterium RIFCSPLOWO2_01_FULL_54_13</name>
    <dbReference type="NCBI Taxonomy" id="1798512"/>
    <lineage>
        <taxon>Bacteria</taxon>
        <taxon>Candidatus Kaiseribacteriota</taxon>
    </lineage>
</organism>
<reference evidence="9 10" key="1">
    <citation type="journal article" date="2016" name="Nat. Commun.">
        <title>Thousands of microbial genomes shed light on interconnected biogeochemical processes in an aquifer system.</title>
        <authorList>
            <person name="Anantharaman K."/>
            <person name="Brown C.T."/>
            <person name="Hug L.A."/>
            <person name="Sharon I."/>
            <person name="Castelle C.J."/>
            <person name="Probst A.J."/>
            <person name="Thomas B.C."/>
            <person name="Singh A."/>
            <person name="Wilkins M.J."/>
            <person name="Karaoz U."/>
            <person name="Brodie E.L."/>
            <person name="Williams K.H."/>
            <person name="Hubbard S.S."/>
            <person name="Banfield J.F."/>
        </authorList>
    </citation>
    <scope>NUCLEOTIDE SEQUENCE [LARGE SCALE GENOMIC DNA]</scope>
</reference>
<keyword evidence="5" id="KW-0862">Zinc</keyword>
<keyword evidence="4" id="KW-0479">Metal-binding</keyword>
<dbReference type="GO" id="GO:0046872">
    <property type="term" value="F:metal ion binding"/>
    <property type="evidence" value="ECO:0007669"/>
    <property type="project" value="UniProtKB-KW"/>
</dbReference>
<dbReference type="EMBL" id="MFLZ01000015">
    <property type="protein sequence ID" value="OGG79967.1"/>
    <property type="molecule type" value="Genomic_DNA"/>
</dbReference>
<protein>
    <recommendedName>
        <fullName evidence="3">peptide-methionine (R)-S-oxide reductase</fullName>
        <ecNumber evidence="3">1.8.4.12</ecNumber>
    </recommendedName>
</protein>
<gene>
    <name evidence="9" type="ORF">A3A39_01125</name>
</gene>
<comment type="similarity">
    <text evidence="2">Belongs to the MsrB Met sulfoxide reductase family.</text>
</comment>
<sequence>MPQSEEEWKKILTPEQYAILREKGTEVAFTGEYLHEKADGTYACAACGNPLFASDAKFDSGTGWPSFDQALPGAVETHHDTSHSMSRTEITCARCGSHLGHVFDDGPTKTGERYCINSICLDLEEK</sequence>
<dbReference type="InterPro" id="IPR011057">
    <property type="entry name" value="Mss4-like_sf"/>
</dbReference>
<comment type="catalytic activity">
    <reaction evidence="7">
        <text>L-methionyl-[protein] + [thioredoxin]-disulfide + H2O = L-methionyl-(R)-S-oxide-[protein] + [thioredoxin]-dithiol</text>
        <dbReference type="Rhea" id="RHEA:24164"/>
        <dbReference type="Rhea" id="RHEA-COMP:10698"/>
        <dbReference type="Rhea" id="RHEA-COMP:10700"/>
        <dbReference type="Rhea" id="RHEA-COMP:12313"/>
        <dbReference type="Rhea" id="RHEA-COMP:12314"/>
        <dbReference type="ChEBI" id="CHEBI:15377"/>
        <dbReference type="ChEBI" id="CHEBI:16044"/>
        <dbReference type="ChEBI" id="CHEBI:29950"/>
        <dbReference type="ChEBI" id="CHEBI:45764"/>
        <dbReference type="ChEBI" id="CHEBI:50058"/>
        <dbReference type="EC" id="1.8.4.12"/>
    </reaction>
</comment>
<evidence type="ECO:0000256" key="6">
    <source>
        <dbReference type="ARBA" id="ARBA00023002"/>
    </source>
</evidence>
<feature type="domain" description="MsrB" evidence="8">
    <location>
        <begin position="5"/>
        <end position="126"/>
    </location>
</feature>
<evidence type="ECO:0000313" key="9">
    <source>
        <dbReference type="EMBL" id="OGG79967.1"/>
    </source>
</evidence>
<dbReference type="STRING" id="1798512.A3A39_01125"/>
<dbReference type="PANTHER" id="PTHR10173:SF52">
    <property type="entry name" value="METHIONINE-R-SULFOXIDE REDUCTASE B1"/>
    <property type="match status" value="1"/>
</dbReference>
<dbReference type="GO" id="GO:0033743">
    <property type="term" value="F:peptide-methionine (R)-S-oxide reductase activity"/>
    <property type="evidence" value="ECO:0007669"/>
    <property type="project" value="UniProtKB-EC"/>
</dbReference>
<evidence type="ECO:0000259" key="8">
    <source>
        <dbReference type="PROSITE" id="PS51790"/>
    </source>
</evidence>
<dbReference type="InterPro" id="IPR028427">
    <property type="entry name" value="Met_Sox_Rdtase_MsrB"/>
</dbReference>
<dbReference type="GO" id="GO:0005737">
    <property type="term" value="C:cytoplasm"/>
    <property type="evidence" value="ECO:0007669"/>
    <property type="project" value="TreeGrafter"/>
</dbReference>
<dbReference type="AlphaFoldDB" id="A0A1F6F276"/>
<proteinExistence type="inferred from homology"/>
<dbReference type="Gene3D" id="2.170.150.20">
    <property type="entry name" value="Peptide methionine sulfoxide reductase"/>
    <property type="match status" value="1"/>
</dbReference>
<dbReference type="Proteomes" id="UP000177372">
    <property type="component" value="Unassembled WGS sequence"/>
</dbReference>
<dbReference type="EC" id="1.8.4.12" evidence="3"/>
<evidence type="ECO:0000256" key="5">
    <source>
        <dbReference type="ARBA" id="ARBA00022833"/>
    </source>
</evidence>
<dbReference type="GO" id="GO:0006979">
    <property type="term" value="P:response to oxidative stress"/>
    <property type="evidence" value="ECO:0007669"/>
    <property type="project" value="InterPro"/>
</dbReference>